<dbReference type="InterPro" id="IPR000315">
    <property type="entry name" value="Znf_B-box"/>
</dbReference>
<name>A0ABI7XMG8_FELCA</name>
<dbReference type="InterPro" id="IPR050143">
    <property type="entry name" value="TRIM/RBCC"/>
</dbReference>
<dbReference type="InterPro" id="IPR013320">
    <property type="entry name" value="ConA-like_dom_sf"/>
</dbReference>
<dbReference type="GeneTree" id="ENSGT00940000162589"/>
<evidence type="ECO:0000313" key="8">
    <source>
        <dbReference type="Proteomes" id="UP000823872"/>
    </source>
</evidence>
<evidence type="ECO:0000256" key="3">
    <source>
        <dbReference type="PROSITE-ProRule" id="PRU00024"/>
    </source>
</evidence>
<keyword evidence="1 3" id="KW-0863">Zinc-finger</keyword>
<dbReference type="Proteomes" id="UP000823872">
    <property type="component" value="Chromosome B2"/>
</dbReference>
<feature type="domain" description="B box-type" evidence="6">
    <location>
        <begin position="18"/>
        <end position="59"/>
    </location>
</feature>
<dbReference type="InterPro" id="IPR043136">
    <property type="entry name" value="B30.2/SPRY_sf"/>
</dbReference>
<evidence type="ECO:0000256" key="5">
    <source>
        <dbReference type="SAM" id="MobiDB-lite"/>
    </source>
</evidence>
<organism evidence="7 8">
    <name type="scientific">Felis catus</name>
    <name type="common">Cat</name>
    <name type="synonym">Felis silvestris catus</name>
    <dbReference type="NCBI Taxonomy" id="9685"/>
    <lineage>
        <taxon>Eukaryota</taxon>
        <taxon>Metazoa</taxon>
        <taxon>Chordata</taxon>
        <taxon>Craniata</taxon>
        <taxon>Vertebrata</taxon>
        <taxon>Euteleostomi</taxon>
        <taxon>Mammalia</taxon>
        <taxon>Eutheria</taxon>
        <taxon>Laurasiatheria</taxon>
        <taxon>Carnivora</taxon>
        <taxon>Feliformia</taxon>
        <taxon>Felidae</taxon>
        <taxon>Felinae</taxon>
        <taxon>Felis</taxon>
    </lineage>
</organism>
<keyword evidence="2" id="KW-0862">Zinc</keyword>
<protein>
    <recommendedName>
        <fullName evidence="6">B box-type domain-containing protein</fullName>
    </recommendedName>
</protein>
<accession>A0ABI7XMG8</accession>
<dbReference type="PANTHER" id="PTHR24103">
    <property type="entry name" value="E3 UBIQUITIN-PROTEIN LIGASE TRIM"/>
    <property type="match status" value="1"/>
</dbReference>
<dbReference type="Gene3D" id="2.60.120.920">
    <property type="match status" value="1"/>
</dbReference>
<dbReference type="Gene3D" id="3.30.160.60">
    <property type="entry name" value="Classic Zinc Finger"/>
    <property type="match status" value="1"/>
</dbReference>
<evidence type="ECO:0000256" key="2">
    <source>
        <dbReference type="ARBA" id="ARBA00022833"/>
    </source>
</evidence>
<evidence type="ECO:0000313" key="7">
    <source>
        <dbReference type="Ensembl" id="ENSFCTP00005023750.1"/>
    </source>
</evidence>
<feature type="region of interest" description="Disordered" evidence="5">
    <location>
        <begin position="228"/>
        <end position="262"/>
    </location>
</feature>
<evidence type="ECO:0000256" key="4">
    <source>
        <dbReference type="SAM" id="Coils"/>
    </source>
</evidence>
<reference evidence="7 8" key="1">
    <citation type="submission" date="2021-02" db="EMBL/GenBank/DDBJ databases">
        <title>Safari Cat Assemblies.</title>
        <authorList>
            <person name="Bredemeyer K.R."/>
            <person name="Murphy W.J."/>
        </authorList>
    </citation>
    <scope>NUCLEOTIDE SEQUENCE [LARGE SCALE GENOMIC DNA]</scope>
</reference>
<keyword evidence="1 3" id="KW-0479">Metal-binding</keyword>
<dbReference type="PROSITE" id="PS50119">
    <property type="entry name" value="ZF_BBOX"/>
    <property type="match status" value="1"/>
</dbReference>
<evidence type="ECO:0000256" key="1">
    <source>
        <dbReference type="ARBA" id="ARBA00022771"/>
    </source>
</evidence>
<reference evidence="7" key="3">
    <citation type="submission" date="2025-09" db="UniProtKB">
        <authorList>
            <consortium name="Ensembl"/>
        </authorList>
    </citation>
    <scope>IDENTIFICATION</scope>
    <source>
        <strain evidence="7">breed Abyssinian</strain>
    </source>
</reference>
<feature type="coiled-coil region" evidence="4">
    <location>
        <begin position="99"/>
        <end position="166"/>
    </location>
</feature>
<dbReference type="Ensembl" id="ENSFCTT00005034784.1">
    <property type="protein sequence ID" value="ENSFCTP00005023750.1"/>
    <property type="gene ID" value="ENSFCTG00005012258.1"/>
</dbReference>
<dbReference type="SUPFAM" id="SSF57845">
    <property type="entry name" value="B-box zinc-binding domain"/>
    <property type="match status" value="1"/>
</dbReference>
<feature type="compositionally biased region" description="Basic and acidic residues" evidence="5">
    <location>
        <begin position="247"/>
        <end position="261"/>
    </location>
</feature>
<gene>
    <name evidence="7" type="primary">MAD2L1BP</name>
</gene>
<evidence type="ECO:0000259" key="6">
    <source>
        <dbReference type="PROSITE" id="PS50119"/>
    </source>
</evidence>
<keyword evidence="4" id="KW-0175">Coiled coil</keyword>
<keyword evidence="8" id="KW-1185">Reference proteome</keyword>
<dbReference type="SUPFAM" id="SSF49899">
    <property type="entry name" value="Concanavalin A-like lectins/glucanases"/>
    <property type="match status" value="1"/>
</dbReference>
<proteinExistence type="predicted"/>
<sequence>MPSGHTDPVTVPVPLGTLEEMHCEEHGEKVCFFCGHDAQLLCMRCREGPSHHTHAVGFLDGACQPNQDGVRTQLEALRVEGEEIEDIKSREDQKFQMLLTHIEIRKQQVEAVFEKLQQELREQRGLLLARLRGLEVQVCEEREDYISKFSEEVARHRAEAEELEKCQQLASVLLHVGGTGCRCEKTFVSPETISPALVKKIRDVHRKILPLPEMLRTFSESLVHHLETDSGAGTRDPPAASWSTALSEDRKPTRFTRDQQDLPHCPWSSEGVPLALGCPGGTSGRPRGHAVGVAGAWARVGGEERVSPGVYVGTSLEPFQILSCCPRQTGVALDYHGGKVTFTNARTQELIYKFFSSFMGRVFPFLQYRVTRKSLGKRQYGSCSQRE</sequence>
<reference evidence="7" key="2">
    <citation type="submission" date="2025-08" db="UniProtKB">
        <authorList>
            <consortium name="Ensembl"/>
        </authorList>
    </citation>
    <scope>IDENTIFICATION</scope>
    <source>
        <strain evidence="7">breed Abyssinian</strain>
    </source>
</reference>